<evidence type="ECO:0000313" key="1">
    <source>
        <dbReference type="EMBL" id="KAK4536493.1"/>
    </source>
</evidence>
<dbReference type="InterPro" id="IPR008210">
    <property type="entry name" value="PEP_carboxykinase_N"/>
</dbReference>
<reference evidence="1 2" key="1">
    <citation type="submission" date="2022-07" db="EMBL/GenBank/DDBJ databases">
        <title>Genome-wide signatures of adaptation to extreme environments.</title>
        <authorList>
            <person name="Cho C.H."/>
            <person name="Yoon H.S."/>
        </authorList>
    </citation>
    <scope>NUCLEOTIDE SEQUENCE [LARGE SCALE GENOMIC DNA]</scope>
    <source>
        <strain evidence="1 2">DBV 063 E5</strain>
    </source>
</reference>
<organism evidence="1 2">
    <name type="scientific">Cyanidium caldarium</name>
    <name type="common">Red alga</name>
    <dbReference type="NCBI Taxonomy" id="2771"/>
    <lineage>
        <taxon>Eukaryota</taxon>
        <taxon>Rhodophyta</taxon>
        <taxon>Bangiophyceae</taxon>
        <taxon>Cyanidiales</taxon>
        <taxon>Cyanidiaceae</taxon>
        <taxon>Cyanidium</taxon>
    </lineage>
</organism>
<evidence type="ECO:0000313" key="2">
    <source>
        <dbReference type="Proteomes" id="UP001301350"/>
    </source>
</evidence>
<proteinExistence type="predicted"/>
<dbReference type="EMBL" id="JANCYW010000008">
    <property type="protein sequence ID" value="KAK4536493.1"/>
    <property type="molecule type" value="Genomic_DNA"/>
</dbReference>
<comment type="caution">
    <text evidence="1">The sequence shown here is derived from an EMBL/GenBank/DDBJ whole genome shotgun (WGS) entry which is preliminary data.</text>
</comment>
<name>A0AAV9IXG6_CYACA</name>
<dbReference type="Proteomes" id="UP001301350">
    <property type="component" value="Unassembled WGS sequence"/>
</dbReference>
<protein>
    <submittedName>
        <fullName evidence="1">Uncharacterized protein</fullName>
    </submittedName>
</protein>
<keyword evidence="2" id="KW-1185">Reference proteome</keyword>
<sequence length="468" mass="49379">MQVGVRAGWRSASSLSQRLLRFPRDHVASGNDYAMNWSLARQGLAPTAVAGVYRNVAASVLASASGSETVSSGATEADLVVQSWPAPRLRRLQHDLVERYLALSNGAVPTAWHPLYVVDAAVGSHLPDCVPVRVVCDQARVALGFTHVLERLPARVLRLEHFEPEVTVYVASQYTGWPSNEKPVAVMTPDGTRLYVSACGDTYRLRQAVATAAATELLAARAALSPDEHTMLLNGSVMPNGAMVLGARGNQCLWSAAGVSRAWRETRFVNSSDAESPSPPSGITAQAWSTRVRWSFTGDDGAASAGGVEYLVPEARATLPNVVPGAPCLYLAVPDEVVSTAESASPKSAKKGSGKKSAKNAAAAARAFTVTDSEQVAGYAMLAGAFPLLPSMCLMAAKQLADRCRVAQLPATLVVGENAQATACQMAAGNARAKPDAAVPEEIQAQCRRRLLDISADWAPYAPPPSHS</sequence>
<accession>A0AAV9IXG6</accession>
<dbReference type="SUPFAM" id="SSF68923">
    <property type="entry name" value="PEP carboxykinase N-terminal domain"/>
    <property type="match status" value="1"/>
</dbReference>
<dbReference type="GO" id="GO:0006094">
    <property type="term" value="P:gluconeogenesis"/>
    <property type="evidence" value="ECO:0007669"/>
    <property type="project" value="InterPro"/>
</dbReference>
<dbReference type="GO" id="GO:0004611">
    <property type="term" value="F:phosphoenolpyruvate carboxykinase activity"/>
    <property type="evidence" value="ECO:0007669"/>
    <property type="project" value="InterPro"/>
</dbReference>
<gene>
    <name evidence="1" type="ORF">CDCA_CDCA08G2518</name>
</gene>
<dbReference type="Gene3D" id="3.40.449.10">
    <property type="entry name" value="Phosphoenolpyruvate Carboxykinase, domain 1"/>
    <property type="match status" value="1"/>
</dbReference>
<dbReference type="GO" id="GO:0017076">
    <property type="term" value="F:purine nucleotide binding"/>
    <property type="evidence" value="ECO:0007669"/>
    <property type="project" value="InterPro"/>
</dbReference>
<dbReference type="AlphaFoldDB" id="A0AAV9IXG6"/>